<feature type="compositionally biased region" description="Low complexity" evidence="1">
    <location>
        <begin position="34"/>
        <end position="45"/>
    </location>
</feature>
<feature type="compositionally biased region" description="Polar residues" evidence="1">
    <location>
        <begin position="9"/>
        <end position="18"/>
    </location>
</feature>
<dbReference type="InParanoid" id="A0A0C2S509"/>
<protein>
    <submittedName>
        <fullName evidence="2">Uncharacterized protein</fullName>
    </submittedName>
</protein>
<dbReference type="EMBL" id="KN818357">
    <property type="protein sequence ID" value="KIL57800.1"/>
    <property type="molecule type" value="Genomic_DNA"/>
</dbReference>
<evidence type="ECO:0000313" key="2">
    <source>
        <dbReference type="EMBL" id="KIL57800.1"/>
    </source>
</evidence>
<feature type="compositionally biased region" description="Basic and acidic residues" evidence="1">
    <location>
        <begin position="19"/>
        <end position="33"/>
    </location>
</feature>
<sequence length="124" mass="13057">MPPAHCAESAQSNSSYGRSNDESLHLAQSRDSHQSSSGAASGYGQHSCNTVALPQISSASTQYSPSLYSEQTQNIYSYQSSPGAALGYFPPLNLFVTLPQTSSPHPVSLQIMVQPSVGIGNVPQ</sequence>
<dbReference type="HOGENOM" id="CLU_163477_0_0_1"/>
<reference evidence="2 3" key="1">
    <citation type="submission" date="2014-04" db="EMBL/GenBank/DDBJ databases">
        <title>Evolutionary Origins and Diversification of the Mycorrhizal Mutualists.</title>
        <authorList>
            <consortium name="DOE Joint Genome Institute"/>
            <consortium name="Mycorrhizal Genomics Consortium"/>
            <person name="Kohler A."/>
            <person name="Kuo A."/>
            <person name="Nagy L.G."/>
            <person name="Floudas D."/>
            <person name="Copeland A."/>
            <person name="Barry K.W."/>
            <person name="Cichocki N."/>
            <person name="Veneault-Fourrey C."/>
            <person name="LaButti K."/>
            <person name="Lindquist E.A."/>
            <person name="Lipzen A."/>
            <person name="Lundell T."/>
            <person name="Morin E."/>
            <person name="Murat C."/>
            <person name="Riley R."/>
            <person name="Ohm R."/>
            <person name="Sun H."/>
            <person name="Tunlid A."/>
            <person name="Henrissat B."/>
            <person name="Grigoriev I.V."/>
            <person name="Hibbett D.S."/>
            <person name="Martin F."/>
        </authorList>
    </citation>
    <scope>NUCLEOTIDE SEQUENCE [LARGE SCALE GENOMIC DNA]</scope>
    <source>
        <strain evidence="2 3">Koide BX008</strain>
    </source>
</reference>
<accession>A0A0C2S509</accession>
<proteinExistence type="predicted"/>
<feature type="region of interest" description="Disordered" evidence="1">
    <location>
        <begin position="1"/>
        <end position="45"/>
    </location>
</feature>
<gene>
    <name evidence="2" type="ORF">M378DRAFT_27816</name>
</gene>
<keyword evidence="3" id="KW-1185">Reference proteome</keyword>
<organism evidence="2 3">
    <name type="scientific">Amanita muscaria (strain Koide BX008)</name>
    <dbReference type="NCBI Taxonomy" id="946122"/>
    <lineage>
        <taxon>Eukaryota</taxon>
        <taxon>Fungi</taxon>
        <taxon>Dikarya</taxon>
        <taxon>Basidiomycota</taxon>
        <taxon>Agaricomycotina</taxon>
        <taxon>Agaricomycetes</taxon>
        <taxon>Agaricomycetidae</taxon>
        <taxon>Agaricales</taxon>
        <taxon>Pluteineae</taxon>
        <taxon>Amanitaceae</taxon>
        <taxon>Amanita</taxon>
    </lineage>
</organism>
<dbReference type="Proteomes" id="UP000054549">
    <property type="component" value="Unassembled WGS sequence"/>
</dbReference>
<dbReference type="AlphaFoldDB" id="A0A0C2S509"/>
<name>A0A0C2S509_AMAMK</name>
<evidence type="ECO:0000313" key="3">
    <source>
        <dbReference type="Proteomes" id="UP000054549"/>
    </source>
</evidence>
<evidence type="ECO:0000256" key="1">
    <source>
        <dbReference type="SAM" id="MobiDB-lite"/>
    </source>
</evidence>